<feature type="transmembrane region" description="Helical" evidence="7">
    <location>
        <begin position="59"/>
        <end position="85"/>
    </location>
</feature>
<evidence type="ECO:0000256" key="1">
    <source>
        <dbReference type="ARBA" id="ARBA00004141"/>
    </source>
</evidence>
<keyword evidence="4 7" id="KW-0472">Membrane</keyword>
<evidence type="ECO:0000256" key="5">
    <source>
        <dbReference type="ARBA" id="ARBA00038359"/>
    </source>
</evidence>
<evidence type="ECO:0000256" key="6">
    <source>
        <dbReference type="SAM" id="MobiDB-lite"/>
    </source>
</evidence>
<dbReference type="InterPro" id="IPR049326">
    <property type="entry name" value="Rhodopsin_dom_fungi"/>
</dbReference>
<feature type="transmembrane region" description="Helical" evidence="7">
    <location>
        <begin position="136"/>
        <end position="162"/>
    </location>
</feature>
<evidence type="ECO:0000259" key="8">
    <source>
        <dbReference type="Pfam" id="PF20684"/>
    </source>
</evidence>
<keyword evidence="2 7" id="KW-0812">Transmembrane</keyword>
<feature type="region of interest" description="Disordered" evidence="6">
    <location>
        <begin position="349"/>
        <end position="379"/>
    </location>
</feature>
<dbReference type="PANTHER" id="PTHR33048:SF161">
    <property type="entry name" value="INTEGRAL MEMBRANE PROTEIN"/>
    <property type="match status" value="1"/>
</dbReference>
<feature type="transmembrane region" description="Helical" evidence="7">
    <location>
        <begin position="182"/>
        <end position="203"/>
    </location>
</feature>
<proteinExistence type="inferred from homology"/>
<evidence type="ECO:0000256" key="2">
    <source>
        <dbReference type="ARBA" id="ARBA00022692"/>
    </source>
</evidence>
<evidence type="ECO:0000256" key="4">
    <source>
        <dbReference type="ARBA" id="ARBA00023136"/>
    </source>
</evidence>
<dbReference type="EMBL" id="CDPU01000040">
    <property type="protein sequence ID" value="CEO54074.1"/>
    <property type="molecule type" value="Genomic_DNA"/>
</dbReference>
<dbReference type="Pfam" id="PF20684">
    <property type="entry name" value="Fung_rhodopsin"/>
    <property type="match status" value="1"/>
</dbReference>
<evidence type="ECO:0000256" key="7">
    <source>
        <dbReference type="SAM" id="Phobius"/>
    </source>
</evidence>
<feature type="transmembrane region" description="Helical" evidence="7">
    <location>
        <begin position="254"/>
        <end position="275"/>
    </location>
</feature>
<comment type="similarity">
    <text evidence="5">Belongs to the SAT4 family.</text>
</comment>
<feature type="domain" description="Rhodopsin" evidence="8">
    <location>
        <begin position="43"/>
        <end position="281"/>
    </location>
</feature>
<reference evidence="9" key="1">
    <citation type="submission" date="2015-01" db="EMBL/GenBank/DDBJ databases">
        <authorList>
            <person name="Durling Mikael"/>
        </authorList>
    </citation>
    <scope>NUCLEOTIDE SEQUENCE</scope>
</reference>
<evidence type="ECO:0000313" key="9">
    <source>
        <dbReference type="EMBL" id="CEO54074.1"/>
    </source>
</evidence>
<feature type="transmembrane region" description="Helical" evidence="7">
    <location>
        <begin position="97"/>
        <end position="124"/>
    </location>
</feature>
<comment type="subcellular location">
    <subcellularLocation>
        <location evidence="1">Membrane</location>
        <topology evidence="1">Multi-pass membrane protein</topology>
    </subcellularLocation>
</comment>
<sequence length="394" mass="43290">MEQVFPPDKSPWHWVPMPLKPESAGFLATNSVFQAIVFAVVGLRFYSRLSTKTVGWDDWWVLIATFLSICTFITSICANILGSGYLVEEVIINLSSFYLLIFILQPLFLFAIMSTKLSVCFFYLRVFVNKSMRIATFVTMGLVVAWAVAHYLAAVFICSPVAGQYDLRLAAITKCGDQMKFFQSGLSINVVLDAIVIALPLWTIWKLKMRKSDKVGLFVAFSIGTAMLVVSIIRAEYVTTTSLKGGDLTATLPINLFLTVFEQQLAIITISIPMLRPLWRRYRARVGGYSLSEEGGKGSGYSGPRGGSKNNDIITFGGSGAKASAGSKGRRGKNDSVLDAAVELRDVEHKANVSGRSDGESWVADDSGSETRLGEWNRSPGAINVQTEWAVSRK</sequence>
<name>A0A0B7KAD4_BIOOC</name>
<keyword evidence="3 7" id="KW-1133">Transmembrane helix</keyword>
<dbReference type="InterPro" id="IPR052337">
    <property type="entry name" value="SAT4-like"/>
</dbReference>
<dbReference type="GO" id="GO:0016020">
    <property type="term" value="C:membrane"/>
    <property type="evidence" value="ECO:0007669"/>
    <property type="project" value="UniProtKB-SubCell"/>
</dbReference>
<evidence type="ECO:0000256" key="3">
    <source>
        <dbReference type="ARBA" id="ARBA00022989"/>
    </source>
</evidence>
<protein>
    <recommendedName>
        <fullName evidence="8">Rhodopsin domain-containing protein</fullName>
    </recommendedName>
</protein>
<feature type="transmembrane region" description="Helical" evidence="7">
    <location>
        <begin position="215"/>
        <end position="234"/>
    </location>
</feature>
<dbReference type="PANTHER" id="PTHR33048">
    <property type="entry name" value="PTH11-LIKE INTEGRAL MEMBRANE PROTEIN (AFU_ORTHOLOGUE AFUA_5G11245)"/>
    <property type="match status" value="1"/>
</dbReference>
<organism evidence="9">
    <name type="scientific">Bionectria ochroleuca</name>
    <name type="common">Gliocladium roseum</name>
    <dbReference type="NCBI Taxonomy" id="29856"/>
    <lineage>
        <taxon>Eukaryota</taxon>
        <taxon>Fungi</taxon>
        <taxon>Dikarya</taxon>
        <taxon>Ascomycota</taxon>
        <taxon>Pezizomycotina</taxon>
        <taxon>Sordariomycetes</taxon>
        <taxon>Hypocreomycetidae</taxon>
        <taxon>Hypocreales</taxon>
        <taxon>Bionectriaceae</taxon>
        <taxon>Clonostachys</taxon>
    </lineage>
</organism>
<feature type="transmembrane region" description="Helical" evidence="7">
    <location>
        <begin position="24"/>
        <end position="47"/>
    </location>
</feature>
<dbReference type="AlphaFoldDB" id="A0A0B7KAD4"/>
<gene>
    <name evidence="9" type="ORF">BN869_000010132_1</name>
</gene>
<accession>A0A0B7KAD4</accession>